<reference evidence="1 2" key="1">
    <citation type="submission" date="2021-03" db="EMBL/GenBank/DDBJ databases">
        <title>Genomic Encyclopedia of Type Strains, Phase IV (KMG-IV): sequencing the most valuable type-strain genomes for metagenomic binning, comparative biology and taxonomic classification.</title>
        <authorList>
            <person name="Goeker M."/>
        </authorList>
    </citation>
    <scope>NUCLEOTIDE SEQUENCE [LARGE SCALE GENOMIC DNA]</scope>
    <source>
        <strain evidence="1 2">DSM 14349</strain>
    </source>
</reference>
<organism evidence="1 2">
    <name type="scientific">Paenibacillus turicensis</name>
    <dbReference type="NCBI Taxonomy" id="160487"/>
    <lineage>
        <taxon>Bacteria</taxon>
        <taxon>Bacillati</taxon>
        <taxon>Bacillota</taxon>
        <taxon>Bacilli</taxon>
        <taxon>Bacillales</taxon>
        <taxon>Paenibacillaceae</taxon>
        <taxon>Paenibacillus</taxon>
    </lineage>
</organism>
<keyword evidence="2" id="KW-1185">Reference proteome</keyword>
<evidence type="ECO:0008006" key="3">
    <source>
        <dbReference type="Google" id="ProtNLM"/>
    </source>
</evidence>
<accession>A0ABS4FT63</accession>
<dbReference type="Proteomes" id="UP001519272">
    <property type="component" value="Unassembled WGS sequence"/>
</dbReference>
<proteinExistence type="predicted"/>
<dbReference type="Pfam" id="PF11578">
    <property type="entry name" value="DUF3237"/>
    <property type="match status" value="1"/>
</dbReference>
<gene>
    <name evidence="1" type="ORF">J2Z32_002394</name>
</gene>
<name>A0ABS4FT63_9BACL</name>
<evidence type="ECO:0000313" key="1">
    <source>
        <dbReference type="EMBL" id="MBP1905746.1"/>
    </source>
</evidence>
<comment type="caution">
    <text evidence="1">The sequence shown here is derived from an EMBL/GenBank/DDBJ whole genome shotgun (WGS) entry which is preliminary data.</text>
</comment>
<protein>
    <recommendedName>
        <fullName evidence="3">DUF3237 domain-containing protein</fullName>
    </recommendedName>
</protein>
<dbReference type="RefSeq" id="WP_210089366.1">
    <property type="nucleotide sequence ID" value="NZ_JAGGKG010000010.1"/>
</dbReference>
<sequence length="142" mass="15526">MRLEEVLTVHVKILKAIQLQNSDGDTVVMITFTGEATGKYFNGVVLDGGVDTQIIGKHGDRHSLSARYMLQGSDNTGQKCEIYIENNGNFNKNLSDGLLFRTTPKVITNSKSLSFLNSDVLIGEGYGAENGVDIKIFRIITA</sequence>
<dbReference type="Gene3D" id="2.40.160.20">
    <property type="match status" value="1"/>
</dbReference>
<evidence type="ECO:0000313" key="2">
    <source>
        <dbReference type="Proteomes" id="UP001519272"/>
    </source>
</evidence>
<dbReference type="EMBL" id="JAGGKG010000010">
    <property type="protein sequence ID" value="MBP1905746.1"/>
    <property type="molecule type" value="Genomic_DNA"/>
</dbReference>